<dbReference type="PROSITE" id="PS51387">
    <property type="entry name" value="FAD_PCMH"/>
    <property type="match status" value="1"/>
</dbReference>
<proteinExistence type="inferred from homology"/>
<evidence type="ECO:0000313" key="7">
    <source>
        <dbReference type="Proteomes" id="UP000829364"/>
    </source>
</evidence>
<protein>
    <recommendedName>
        <fullName evidence="5">FAD-binding PCMH-type domain-containing protein</fullName>
    </recommendedName>
</protein>
<dbReference type="PANTHER" id="PTHR42973:SF53">
    <property type="entry name" value="FAD-BINDING PCMH-TYPE DOMAIN-CONTAINING PROTEIN-RELATED"/>
    <property type="match status" value="1"/>
</dbReference>
<keyword evidence="4" id="KW-0560">Oxidoreductase</keyword>
<comment type="similarity">
    <text evidence="1">Belongs to the oxygen-dependent FAD-linked oxidoreductase family.</text>
</comment>
<keyword evidence="2" id="KW-0285">Flavoprotein</keyword>
<dbReference type="OrthoDB" id="2151789at2759"/>
<dbReference type="InterPro" id="IPR050416">
    <property type="entry name" value="FAD-linked_Oxidoreductase"/>
</dbReference>
<keyword evidence="3" id="KW-0274">FAD</keyword>
<name>A0A9Q8VH91_9HYPO</name>
<dbReference type="InterPro" id="IPR006094">
    <property type="entry name" value="Oxid_FAD_bind_N"/>
</dbReference>
<dbReference type="Proteomes" id="UP000829364">
    <property type="component" value="Chromosome 12"/>
</dbReference>
<organism evidence="6 7">
    <name type="scientific">Purpureocillium takamizusanense</name>
    <dbReference type="NCBI Taxonomy" id="2060973"/>
    <lineage>
        <taxon>Eukaryota</taxon>
        <taxon>Fungi</taxon>
        <taxon>Dikarya</taxon>
        <taxon>Ascomycota</taxon>
        <taxon>Pezizomycotina</taxon>
        <taxon>Sordariomycetes</taxon>
        <taxon>Hypocreomycetidae</taxon>
        <taxon>Hypocreales</taxon>
        <taxon>Ophiocordycipitaceae</taxon>
        <taxon>Purpureocillium</taxon>
    </lineage>
</organism>
<dbReference type="GeneID" id="72072222"/>
<dbReference type="AlphaFoldDB" id="A0A9Q8VH91"/>
<evidence type="ECO:0000256" key="4">
    <source>
        <dbReference type="ARBA" id="ARBA00023002"/>
    </source>
</evidence>
<accession>A0A9Q8VH91</accession>
<dbReference type="GO" id="GO:0071949">
    <property type="term" value="F:FAD binding"/>
    <property type="evidence" value="ECO:0007669"/>
    <property type="project" value="InterPro"/>
</dbReference>
<evidence type="ECO:0000259" key="5">
    <source>
        <dbReference type="PROSITE" id="PS51387"/>
    </source>
</evidence>
<dbReference type="GO" id="GO:0016491">
    <property type="term" value="F:oxidoreductase activity"/>
    <property type="evidence" value="ECO:0007669"/>
    <property type="project" value="UniProtKB-KW"/>
</dbReference>
<dbReference type="InterPro" id="IPR036318">
    <property type="entry name" value="FAD-bd_PCMH-like_sf"/>
</dbReference>
<evidence type="ECO:0000256" key="1">
    <source>
        <dbReference type="ARBA" id="ARBA00005466"/>
    </source>
</evidence>
<feature type="domain" description="FAD-binding PCMH-type" evidence="5">
    <location>
        <begin position="21"/>
        <end position="193"/>
    </location>
</feature>
<evidence type="ECO:0000313" key="6">
    <source>
        <dbReference type="EMBL" id="UNI24542.1"/>
    </source>
</evidence>
<dbReference type="SUPFAM" id="SSF56176">
    <property type="entry name" value="FAD-binding/transporter-associated domain-like"/>
    <property type="match status" value="1"/>
</dbReference>
<reference evidence="6" key="1">
    <citation type="submission" date="2021-11" db="EMBL/GenBank/DDBJ databases">
        <title>Purpureocillium_takamizusanense_genome.</title>
        <authorList>
            <person name="Nguyen N.-H."/>
        </authorList>
    </citation>
    <scope>NUCLEOTIDE SEQUENCE</scope>
    <source>
        <strain evidence="6">PT3</strain>
    </source>
</reference>
<dbReference type="PANTHER" id="PTHR42973">
    <property type="entry name" value="BINDING OXIDOREDUCTASE, PUTATIVE (AFU_ORTHOLOGUE AFUA_1G17690)-RELATED"/>
    <property type="match status" value="1"/>
</dbReference>
<evidence type="ECO:0000256" key="2">
    <source>
        <dbReference type="ARBA" id="ARBA00022630"/>
    </source>
</evidence>
<dbReference type="Pfam" id="PF01565">
    <property type="entry name" value="FAD_binding_4"/>
    <property type="match status" value="1"/>
</dbReference>
<keyword evidence="7" id="KW-1185">Reference proteome</keyword>
<dbReference type="Gene3D" id="3.30.465.10">
    <property type="match status" value="1"/>
</dbReference>
<dbReference type="KEGG" id="ptkz:JDV02_010278"/>
<gene>
    <name evidence="6" type="ORF">JDV02_010278</name>
</gene>
<dbReference type="InterPro" id="IPR016166">
    <property type="entry name" value="FAD-bd_PCMH"/>
</dbReference>
<dbReference type="EMBL" id="CP086365">
    <property type="protein sequence ID" value="UNI24542.1"/>
    <property type="molecule type" value="Genomic_DNA"/>
</dbReference>
<evidence type="ECO:0000256" key="3">
    <source>
        <dbReference type="ARBA" id="ARBA00022827"/>
    </source>
</evidence>
<sequence>MLLPGDTQYEARIESWWSASSRLRPCCIIQPRTKQDVAVTLQALARCGHGGFAVRSGGHSHWAGGSNIVDGVTIDLVYFNAVSYNPILKVASIGPAQTWGNVYKVLESEGVMVAGGRDADVGVGGLLTGGGNSYYADRKGFACDNVVNAEVVLANGTIVEANENANEDLWRALKGGLSNFGIVTSQEAAFIINFTHQPSLSSDIIVAHVLVDTDGVQEARVFDEVQRIPAFFSDLKTRTMSGIANDYILPSGLRNVWFTLTFRNDKRVVKAAAEMHETLVEDLLQSIPADDLVTQSLFQPLPTLFADIGAVKGGNVLGLDMVKDNSLLWLCAASCRTTEQESIIYDRCRIMTANLKRYAESISAIVPWIYVNYADPSQDALSSYGEDNVLFMRQVAQKYDPHGLFQNLLSGSFRLPKC</sequence>
<dbReference type="InterPro" id="IPR016169">
    <property type="entry name" value="FAD-bd_PCMH_sub2"/>
</dbReference>
<dbReference type="RefSeq" id="XP_047848023.1">
    <property type="nucleotide sequence ID" value="XM_047992010.1"/>
</dbReference>